<dbReference type="Proteomes" id="UP001055072">
    <property type="component" value="Unassembled WGS sequence"/>
</dbReference>
<dbReference type="EMBL" id="MU274909">
    <property type="protein sequence ID" value="KAI0089855.1"/>
    <property type="molecule type" value="Genomic_DNA"/>
</dbReference>
<accession>A0ACB8U6L5</accession>
<organism evidence="1 2">
    <name type="scientific">Irpex rosettiformis</name>
    <dbReference type="NCBI Taxonomy" id="378272"/>
    <lineage>
        <taxon>Eukaryota</taxon>
        <taxon>Fungi</taxon>
        <taxon>Dikarya</taxon>
        <taxon>Basidiomycota</taxon>
        <taxon>Agaricomycotina</taxon>
        <taxon>Agaricomycetes</taxon>
        <taxon>Polyporales</taxon>
        <taxon>Irpicaceae</taxon>
        <taxon>Irpex</taxon>
    </lineage>
</organism>
<name>A0ACB8U6L5_9APHY</name>
<protein>
    <submittedName>
        <fullName evidence="1">Uncharacterized protein</fullName>
    </submittedName>
</protein>
<evidence type="ECO:0000313" key="2">
    <source>
        <dbReference type="Proteomes" id="UP001055072"/>
    </source>
</evidence>
<gene>
    <name evidence="1" type="ORF">BDY19DRAFT_1047711</name>
</gene>
<keyword evidence="2" id="KW-1185">Reference proteome</keyword>
<reference evidence="1" key="1">
    <citation type="journal article" date="2021" name="Environ. Microbiol.">
        <title>Gene family expansions and transcriptome signatures uncover fungal adaptations to wood decay.</title>
        <authorList>
            <person name="Hage H."/>
            <person name="Miyauchi S."/>
            <person name="Viragh M."/>
            <person name="Drula E."/>
            <person name="Min B."/>
            <person name="Chaduli D."/>
            <person name="Navarro D."/>
            <person name="Favel A."/>
            <person name="Norest M."/>
            <person name="Lesage-Meessen L."/>
            <person name="Balint B."/>
            <person name="Merenyi Z."/>
            <person name="de Eugenio L."/>
            <person name="Morin E."/>
            <person name="Martinez A.T."/>
            <person name="Baldrian P."/>
            <person name="Stursova M."/>
            <person name="Martinez M.J."/>
            <person name="Novotny C."/>
            <person name="Magnuson J.K."/>
            <person name="Spatafora J.W."/>
            <person name="Maurice S."/>
            <person name="Pangilinan J."/>
            <person name="Andreopoulos W."/>
            <person name="LaButti K."/>
            <person name="Hundley H."/>
            <person name="Na H."/>
            <person name="Kuo A."/>
            <person name="Barry K."/>
            <person name="Lipzen A."/>
            <person name="Henrissat B."/>
            <person name="Riley R."/>
            <person name="Ahrendt S."/>
            <person name="Nagy L.G."/>
            <person name="Grigoriev I.V."/>
            <person name="Martin F."/>
            <person name="Rosso M.N."/>
        </authorList>
    </citation>
    <scope>NUCLEOTIDE SEQUENCE</scope>
    <source>
        <strain evidence="1">CBS 384.51</strain>
    </source>
</reference>
<proteinExistence type="predicted"/>
<comment type="caution">
    <text evidence="1">The sequence shown here is derived from an EMBL/GenBank/DDBJ whole genome shotgun (WGS) entry which is preliminary data.</text>
</comment>
<sequence>MKFSVSVTALVLALPLLAQASPAGFGGFGGGFGGQGAQKGAQGNKGAQAGAGAGAKGGAAAASAAAASAAAASAAAASAAAAGGNNQAGGAAAASAAAASAAAASAAAAGTASAAAAAGTAAAAAGAAAGGDPQTSTTLDPAVIASGFAQNGQAQQEAGQVASLTSTNNFINFCLTTKLPITNGQQIVAGSCNPAPMGVIAAQSKMPSSKFTNPVNGQVIQANTAFTISMAIQNLQTGNFVNPNTNYFSAPQQVDGSGNIIGHSHVVIDTLQSLTQTQPTDPTKFAFFKGLNAAASGGVLTADVTQGLPAGTYRLSSINTAANHQPALVAVAQHGALDDQVYFTVTANGQAAAGGAFGAGAAGAGAANATAAAGTGAAAAAAGTSAAGAASATAAAGTGATGAAGAAGAAGAKAGAAGFKGGKPAAAAGKGGKRGFEVRRSRL</sequence>
<evidence type="ECO:0000313" key="1">
    <source>
        <dbReference type="EMBL" id="KAI0089855.1"/>
    </source>
</evidence>